<organism evidence="2 3">
    <name type="scientific">Vibrio porteresiae DSM 19223</name>
    <dbReference type="NCBI Taxonomy" id="1123496"/>
    <lineage>
        <taxon>Bacteria</taxon>
        <taxon>Pseudomonadati</taxon>
        <taxon>Pseudomonadota</taxon>
        <taxon>Gammaproteobacteria</taxon>
        <taxon>Vibrionales</taxon>
        <taxon>Vibrionaceae</taxon>
        <taxon>Vibrio</taxon>
    </lineage>
</organism>
<dbReference type="InterPro" id="IPR000600">
    <property type="entry name" value="ROK"/>
</dbReference>
<name>A0ABZ0QII0_9VIBR</name>
<protein>
    <submittedName>
        <fullName evidence="2">ROK family protein</fullName>
    </submittedName>
</protein>
<dbReference type="PANTHER" id="PTHR18964">
    <property type="entry name" value="ROK (REPRESSOR, ORF, KINASE) FAMILY"/>
    <property type="match status" value="1"/>
</dbReference>
<dbReference type="EMBL" id="CP138204">
    <property type="protein sequence ID" value="WPC76301.1"/>
    <property type="molecule type" value="Genomic_DNA"/>
</dbReference>
<dbReference type="SUPFAM" id="SSF53067">
    <property type="entry name" value="Actin-like ATPase domain"/>
    <property type="match status" value="2"/>
</dbReference>
<dbReference type="InterPro" id="IPR036390">
    <property type="entry name" value="WH_DNA-bd_sf"/>
</dbReference>
<evidence type="ECO:0000313" key="2">
    <source>
        <dbReference type="EMBL" id="WPC76301.1"/>
    </source>
</evidence>
<evidence type="ECO:0000313" key="3">
    <source>
        <dbReference type="Proteomes" id="UP001304071"/>
    </source>
</evidence>
<dbReference type="Gene3D" id="3.30.420.40">
    <property type="match status" value="2"/>
</dbReference>
<dbReference type="PANTHER" id="PTHR18964:SF149">
    <property type="entry name" value="BIFUNCTIONAL UDP-N-ACETYLGLUCOSAMINE 2-EPIMERASE_N-ACETYLMANNOSAMINE KINASE"/>
    <property type="match status" value="1"/>
</dbReference>
<dbReference type="InterPro" id="IPR043129">
    <property type="entry name" value="ATPase_NBD"/>
</dbReference>
<keyword evidence="3" id="KW-1185">Reference proteome</keyword>
<comment type="similarity">
    <text evidence="1">Belongs to the ROK (NagC/XylR) family.</text>
</comment>
<sequence length="389" mass="43934">MIELNGKNQVVNLLRRQPLSRVDLAKQTGLVKSSLTKITQQLLNDGIIEEMTATEHTQECTKGRPKTALCLVPNIHFSLCCYISIESFVAILIDQTNKILCHHVIRWDLPKEKRVFGAAQIVEMIKQHGEELCRIQGIEFSELKIITVATQGKIAQHSGMVHYSQLLKERHFNLAQYIEEQTGHVAKIFNIAYCCSAQLNVSFSQLNSFVALLLGYGSGMGVVIDQRIALGPDGTAPEISHMTYDRHGRDCYCGAKGCCETYVTYRSIIAEIEKRVGYTLPGADAKEQLHHIVTLLNEQHPDYLDVVNEAANVMGFIISHFMTVWDVRDVIISGEVGILFDYLKPQIEYYVANNGDFTFGATQINLWQERDYNIAFYGLIELTNRSYHV</sequence>
<accession>A0ABZ0QII0</accession>
<evidence type="ECO:0000256" key="1">
    <source>
        <dbReference type="ARBA" id="ARBA00006479"/>
    </source>
</evidence>
<dbReference type="Pfam" id="PF00480">
    <property type="entry name" value="ROK"/>
    <property type="match status" value="1"/>
</dbReference>
<dbReference type="Gene3D" id="1.10.10.10">
    <property type="entry name" value="Winged helix-like DNA-binding domain superfamily/Winged helix DNA-binding domain"/>
    <property type="match status" value="1"/>
</dbReference>
<dbReference type="InterPro" id="IPR036388">
    <property type="entry name" value="WH-like_DNA-bd_sf"/>
</dbReference>
<dbReference type="RefSeq" id="WP_261896721.1">
    <property type="nucleotide sequence ID" value="NZ_AP024896.1"/>
</dbReference>
<dbReference type="SUPFAM" id="SSF46785">
    <property type="entry name" value="Winged helix' DNA-binding domain"/>
    <property type="match status" value="1"/>
</dbReference>
<proteinExistence type="inferred from homology"/>
<reference evidence="2 3" key="1">
    <citation type="submission" date="2023-11" db="EMBL/GenBank/DDBJ databases">
        <title>Plant-associative lifestyle of Vibrio porteresiae and its evolutionary dynamics.</title>
        <authorList>
            <person name="Rameshkumar N."/>
            <person name="Kirti K."/>
        </authorList>
    </citation>
    <scope>NUCLEOTIDE SEQUENCE [LARGE SCALE GENOMIC DNA]</scope>
    <source>
        <strain evidence="2 3">MSSRF30</strain>
    </source>
</reference>
<dbReference type="Proteomes" id="UP001304071">
    <property type="component" value="Chromosome 2"/>
</dbReference>
<gene>
    <name evidence="2" type="ORF">R8Z52_17375</name>
</gene>